<comment type="similarity">
    <text evidence="11 12">Belongs to the ApbE family.</text>
</comment>
<keyword evidence="12" id="KW-1003">Cell membrane</keyword>
<keyword evidence="6 11" id="KW-0479">Metal-binding</keyword>
<dbReference type="PROSITE" id="PS51257">
    <property type="entry name" value="PROKAR_LIPOPROTEIN"/>
    <property type="match status" value="1"/>
</dbReference>
<evidence type="ECO:0000256" key="9">
    <source>
        <dbReference type="ARBA" id="ARBA00031306"/>
    </source>
</evidence>
<dbReference type="EC" id="2.7.1.180" evidence="2 11"/>
<keyword evidence="14" id="KW-1185">Reference proteome</keyword>
<reference evidence="13 14" key="1">
    <citation type="submission" date="2023-09" db="EMBL/GenBank/DDBJ databases">
        <authorList>
            <person name="Rey-Velasco X."/>
        </authorList>
    </citation>
    <scope>NUCLEOTIDE SEQUENCE [LARGE SCALE GENOMIC DNA]</scope>
    <source>
        <strain evidence="13 14">P050</strain>
    </source>
</reference>
<keyword evidence="12" id="KW-0997">Cell inner membrane</keyword>
<proteinExistence type="inferred from homology"/>
<dbReference type="InterPro" id="IPR003374">
    <property type="entry name" value="ApbE-like_sf"/>
</dbReference>
<dbReference type="Pfam" id="PF02424">
    <property type="entry name" value="ApbE"/>
    <property type="match status" value="1"/>
</dbReference>
<evidence type="ECO:0000256" key="6">
    <source>
        <dbReference type="ARBA" id="ARBA00022723"/>
    </source>
</evidence>
<evidence type="ECO:0000313" key="14">
    <source>
        <dbReference type="Proteomes" id="UP001252186"/>
    </source>
</evidence>
<keyword evidence="12" id="KW-0449">Lipoprotein</keyword>
<keyword evidence="12" id="KW-0472">Membrane</keyword>
<dbReference type="PANTHER" id="PTHR30040:SF2">
    <property type="entry name" value="FAD:PROTEIN FMN TRANSFERASE"/>
    <property type="match status" value="1"/>
</dbReference>
<comment type="caution">
    <text evidence="13">The sequence shown here is derived from an EMBL/GenBank/DDBJ whole genome shotgun (WGS) entry which is preliminary data.</text>
</comment>
<evidence type="ECO:0000313" key="13">
    <source>
        <dbReference type="EMBL" id="MDT0553398.1"/>
    </source>
</evidence>
<sequence length="332" mass="37033">MQKGLLFIMILLMVSCKSEKKDFKKLQGSAFGTTYSITYHNNINQDFSKQIDSIIYVMNKSLSTYMPNSDISKINDGDESILIDANFNEVFEKSDRIFKQTNGFFDPTVGPLVNAWGFGPEKAINNLSTEQVDSLMQFVGFDKVKTENGAIVKATPEIYFDFNAIAKGFGIDLIGRFLESKGCEHYLIELGGEIRARGSNKDGNYWKVAIEDPNSDGSRSFSKITVLENQSMASSGNYRKFKIDDNGRKFVHTINPTTGYAVESDLLSATVISKLDCADVDAYATAFMAMGLEQSKVFLEKHSELDAHLIYTDASGEIKTFTTKNLRLTLLD</sequence>
<evidence type="ECO:0000256" key="11">
    <source>
        <dbReference type="PIRNR" id="PIRNR006268"/>
    </source>
</evidence>
<protein>
    <recommendedName>
        <fullName evidence="3 11">FAD:protein FMN transferase</fullName>
        <ecNumber evidence="2 11">2.7.1.180</ecNumber>
    </recommendedName>
    <alternativeName>
        <fullName evidence="9 11">Flavin transferase</fullName>
    </alternativeName>
</protein>
<evidence type="ECO:0000256" key="1">
    <source>
        <dbReference type="ARBA" id="ARBA00001946"/>
    </source>
</evidence>
<keyword evidence="4 11" id="KW-0285">Flavoprotein</keyword>
<keyword evidence="8 11" id="KW-0460">Magnesium</keyword>
<evidence type="ECO:0000256" key="3">
    <source>
        <dbReference type="ARBA" id="ARBA00016337"/>
    </source>
</evidence>
<keyword evidence="7 11" id="KW-0274">FAD</keyword>
<evidence type="ECO:0000256" key="12">
    <source>
        <dbReference type="RuleBase" id="RU363002"/>
    </source>
</evidence>
<name>A0ABU2Y5C2_9FLAO</name>
<dbReference type="PANTHER" id="PTHR30040">
    <property type="entry name" value="THIAMINE BIOSYNTHESIS LIPOPROTEIN APBE"/>
    <property type="match status" value="1"/>
</dbReference>
<gene>
    <name evidence="13" type="ORF">RM519_09095</name>
</gene>
<keyword evidence="5 11" id="KW-0808">Transferase</keyword>
<evidence type="ECO:0000256" key="8">
    <source>
        <dbReference type="ARBA" id="ARBA00022842"/>
    </source>
</evidence>
<dbReference type="InterPro" id="IPR024932">
    <property type="entry name" value="ApbE"/>
</dbReference>
<comment type="function">
    <text evidence="12">Flavin transferase that catalyzes the transfer of the FMN moiety of FAD and its covalent binding to the hydroxyl group of a threonine residue in a target flavoprotein.</text>
</comment>
<dbReference type="PIRSF" id="PIRSF006268">
    <property type="entry name" value="ApbE"/>
    <property type="match status" value="1"/>
</dbReference>
<accession>A0ABU2Y5C2</accession>
<evidence type="ECO:0000256" key="10">
    <source>
        <dbReference type="ARBA" id="ARBA00048540"/>
    </source>
</evidence>
<dbReference type="Gene3D" id="3.10.520.10">
    <property type="entry name" value="ApbE-like domains"/>
    <property type="match status" value="1"/>
</dbReference>
<comment type="subcellular location">
    <subcellularLocation>
        <location evidence="12">Cell inner membrane</location>
        <topology evidence="12">Lipid-anchor</topology>
        <orientation evidence="12">Periplasmic side</orientation>
    </subcellularLocation>
</comment>
<dbReference type="GO" id="GO:0016740">
    <property type="term" value="F:transferase activity"/>
    <property type="evidence" value="ECO:0007669"/>
    <property type="project" value="UniProtKB-KW"/>
</dbReference>
<evidence type="ECO:0000256" key="4">
    <source>
        <dbReference type="ARBA" id="ARBA00022630"/>
    </source>
</evidence>
<evidence type="ECO:0000256" key="2">
    <source>
        <dbReference type="ARBA" id="ARBA00011955"/>
    </source>
</evidence>
<dbReference type="EMBL" id="JAVRHV010000004">
    <property type="protein sequence ID" value="MDT0553398.1"/>
    <property type="molecule type" value="Genomic_DNA"/>
</dbReference>
<comment type="catalytic activity">
    <reaction evidence="10 11 12">
        <text>L-threonyl-[protein] + FAD = FMN-L-threonyl-[protein] + AMP + H(+)</text>
        <dbReference type="Rhea" id="RHEA:36847"/>
        <dbReference type="Rhea" id="RHEA-COMP:11060"/>
        <dbReference type="Rhea" id="RHEA-COMP:11061"/>
        <dbReference type="ChEBI" id="CHEBI:15378"/>
        <dbReference type="ChEBI" id="CHEBI:30013"/>
        <dbReference type="ChEBI" id="CHEBI:57692"/>
        <dbReference type="ChEBI" id="CHEBI:74257"/>
        <dbReference type="ChEBI" id="CHEBI:456215"/>
        <dbReference type="EC" id="2.7.1.180"/>
    </reaction>
</comment>
<evidence type="ECO:0000256" key="7">
    <source>
        <dbReference type="ARBA" id="ARBA00022827"/>
    </source>
</evidence>
<dbReference type="RefSeq" id="WP_311593410.1">
    <property type="nucleotide sequence ID" value="NZ_JAVRHV010000004.1"/>
</dbReference>
<dbReference type="SUPFAM" id="SSF143631">
    <property type="entry name" value="ApbE-like"/>
    <property type="match status" value="1"/>
</dbReference>
<organism evidence="13 14">
    <name type="scientific">Urechidicola vernalis</name>
    <dbReference type="NCBI Taxonomy" id="3075600"/>
    <lineage>
        <taxon>Bacteria</taxon>
        <taxon>Pseudomonadati</taxon>
        <taxon>Bacteroidota</taxon>
        <taxon>Flavobacteriia</taxon>
        <taxon>Flavobacteriales</taxon>
        <taxon>Flavobacteriaceae</taxon>
        <taxon>Urechidicola</taxon>
    </lineage>
</organism>
<comment type="cofactor">
    <cofactor evidence="1 12">
        <name>Mg(2+)</name>
        <dbReference type="ChEBI" id="CHEBI:18420"/>
    </cofactor>
</comment>
<dbReference type="Proteomes" id="UP001252186">
    <property type="component" value="Unassembled WGS sequence"/>
</dbReference>
<evidence type="ECO:0000256" key="5">
    <source>
        <dbReference type="ARBA" id="ARBA00022679"/>
    </source>
</evidence>